<gene>
    <name evidence="4" type="ORF">H103_08647</name>
</gene>
<comment type="subunit">
    <text evidence="1">Component of the ribosomal small subunit (SSU) processome.</text>
</comment>
<keyword evidence="1" id="KW-0698">rRNA processing</keyword>
<dbReference type="OrthoDB" id="31183at2759"/>
<feature type="domain" description="U3 small nucleolar RNA-associated protein 10 N-terminal" evidence="3">
    <location>
        <begin position="48"/>
        <end position="159"/>
    </location>
</feature>
<dbReference type="PANTHER" id="PTHR13457:SF1">
    <property type="entry name" value="HEAT REPEAT-CONTAINING PROTEIN 1"/>
    <property type="match status" value="1"/>
</dbReference>
<name>A0A022VNN3_TRIRU</name>
<comment type="similarity">
    <text evidence="1">Belongs to the HEATR1/UTP10 family.</text>
</comment>
<sequence length="850" mass="93947">MQVGKARAHYQGLTSFWAGIMTEALSTMLDSAQSGRLEVERRNKEDVLIRILPTLSTGLSLKKSPELVIACYMLCVVLANKGSLSDDAVDSLMEAVAGSWTRDTIASGITCLAVVFQHKEQLWLPKPVIKSILRLEDVADVFAGLSSNSIVRLLSGLMNVLMENDNEEVAANCVSLVGQVLQSDIMGAEDKTQTIIALLKTIDESHRKGYMSEEVRQLSSDTLAAFVESKELDIVLQRAISESNVDIKALEITLQLAIDNNLEPAETEDVEMEDLPENSTQDEDFAAAIACLSQRRSQQPENFLVEFPSPLFSELVVCFTQAATSANKLGQFLGLPILRRNTRFKDLTYFSFLVRYFAGPHPPLARTKAINIATTSILESNGKATDLQALIPYAISALSDPSIPVRREAAALLTSIDNQYFIPDMEEAPWGQGIIYGDNEQSKAVQWLPGKDIHTLFDKGFMPGLEECILDPSRVFETFVQTVKGTSEDSSGLRKSVRRDFFSFICSHIINTPLFATKLKLLSIVNRISKIGSTPRTQFLSPMLEQCRTIDSEKVKRMSTQEHVSIQELEHQVLSIIYPKDTTAISTLLSLLKNSPQSTRASFIGAVFERMKDTWPFLDEEKELFASETLLDMCLSTNPQTEDLANSSKELLRSVDISGPVISKFLGTVTSASFNIDSQSPAPKRRRMSQSNTAVISPASREGANIPLRRISFILELIDASQPERFPELLGGLFQTLAIVHKLKLQVRSEMSYLLSLNLGILLSIVNKYKGSPKKLDSSVIRADLIIDCVRTSESQQVQNTALLLVAALATVAPEIVLHSVMPIFTFMGTSVLRKDDEYSALVIDQVSIC</sequence>
<reference evidence="4" key="1">
    <citation type="submission" date="2014-02" db="EMBL/GenBank/DDBJ databases">
        <title>The Genome Sequence of Trichophyton rubrum (morphotype fischeri) CBS 288.86.</title>
        <authorList>
            <consortium name="The Broad Institute Genomics Platform"/>
            <person name="Cuomo C.A."/>
            <person name="White T.C."/>
            <person name="Graser Y."/>
            <person name="Martinez-Rossi N."/>
            <person name="Heitman J."/>
            <person name="Young S.K."/>
            <person name="Zeng Q."/>
            <person name="Gargeya S."/>
            <person name="Abouelleil A."/>
            <person name="Alvarado L."/>
            <person name="Chapman S.B."/>
            <person name="Gainer-Dewar J."/>
            <person name="Goldberg J."/>
            <person name="Griggs A."/>
            <person name="Gujja S."/>
            <person name="Hansen M."/>
            <person name="Howarth C."/>
            <person name="Imamovic A."/>
            <person name="Larimer J."/>
            <person name="Martinez D."/>
            <person name="Murphy C."/>
            <person name="Pearson M.D."/>
            <person name="Persinoti G."/>
            <person name="Poon T."/>
            <person name="Priest M."/>
            <person name="Roberts A.D."/>
            <person name="Saif S."/>
            <person name="Shea T.D."/>
            <person name="Sykes S.N."/>
            <person name="Wortman J."/>
            <person name="Nusbaum C."/>
            <person name="Birren B."/>
        </authorList>
    </citation>
    <scope>NUCLEOTIDE SEQUENCE [LARGE SCALE GENOMIC DNA]</scope>
    <source>
        <strain evidence="4">CBS 288.86</strain>
    </source>
</reference>
<accession>A0A022VNN3</accession>
<keyword evidence="1" id="KW-0690">Ribosome biogenesis</keyword>
<dbReference type="AlphaFoldDB" id="A0A022VNN3"/>
<feature type="region of interest" description="Disordered" evidence="2">
    <location>
        <begin position="677"/>
        <end position="696"/>
    </location>
</feature>
<dbReference type="InterPro" id="IPR016024">
    <property type="entry name" value="ARM-type_fold"/>
</dbReference>
<dbReference type="Gene3D" id="1.25.10.10">
    <property type="entry name" value="Leucine-rich Repeat Variant"/>
    <property type="match status" value="1"/>
</dbReference>
<dbReference type="GO" id="GO:0045943">
    <property type="term" value="P:positive regulation of transcription by RNA polymerase I"/>
    <property type="evidence" value="ECO:0007669"/>
    <property type="project" value="TreeGrafter"/>
</dbReference>
<organism evidence="4">
    <name type="scientific">Trichophyton rubrum CBS 288.86</name>
    <dbReference type="NCBI Taxonomy" id="1215330"/>
    <lineage>
        <taxon>Eukaryota</taxon>
        <taxon>Fungi</taxon>
        <taxon>Dikarya</taxon>
        <taxon>Ascomycota</taxon>
        <taxon>Pezizomycotina</taxon>
        <taxon>Eurotiomycetes</taxon>
        <taxon>Eurotiomycetidae</taxon>
        <taxon>Onygenales</taxon>
        <taxon>Arthrodermataceae</taxon>
        <taxon>Trichophyton</taxon>
    </lineage>
</organism>
<evidence type="ECO:0000256" key="2">
    <source>
        <dbReference type="SAM" id="MobiDB-lite"/>
    </source>
</evidence>
<dbReference type="GO" id="GO:0030515">
    <property type="term" value="F:snoRNA binding"/>
    <property type="evidence" value="ECO:0007669"/>
    <property type="project" value="TreeGrafter"/>
</dbReference>
<keyword evidence="1" id="KW-0687">Ribonucleoprotein</keyword>
<comment type="function">
    <text evidence="1">Involved in nucleolar processing of pre-18S ribosomal RNA.</text>
</comment>
<dbReference type="GO" id="GO:0000462">
    <property type="term" value="P:maturation of SSU-rRNA from tricistronic rRNA transcript (SSU-rRNA, 5.8S rRNA, LSU-rRNA)"/>
    <property type="evidence" value="ECO:0007669"/>
    <property type="project" value="TreeGrafter"/>
</dbReference>
<dbReference type="GO" id="GO:0034455">
    <property type="term" value="C:t-UTP complex"/>
    <property type="evidence" value="ECO:0007669"/>
    <property type="project" value="TreeGrafter"/>
</dbReference>
<dbReference type="Proteomes" id="UP000023758">
    <property type="component" value="Unassembled WGS sequence"/>
</dbReference>
<dbReference type="Pfam" id="PF12397">
    <property type="entry name" value="U3snoRNP10"/>
    <property type="match status" value="1"/>
</dbReference>
<dbReference type="InterPro" id="IPR040191">
    <property type="entry name" value="UTP10"/>
</dbReference>
<dbReference type="SUPFAM" id="SSF48371">
    <property type="entry name" value="ARM repeat"/>
    <property type="match status" value="1"/>
</dbReference>
<dbReference type="InterPro" id="IPR022125">
    <property type="entry name" value="U3snoRNP10_N"/>
</dbReference>
<dbReference type="InterPro" id="IPR011989">
    <property type="entry name" value="ARM-like"/>
</dbReference>
<evidence type="ECO:0000259" key="3">
    <source>
        <dbReference type="Pfam" id="PF12397"/>
    </source>
</evidence>
<evidence type="ECO:0000313" key="4">
    <source>
        <dbReference type="EMBL" id="EZF47549.1"/>
    </source>
</evidence>
<comment type="subcellular location">
    <subcellularLocation>
        <location evidence="1">Nucleus</location>
        <location evidence="1">Nucleolus</location>
    </subcellularLocation>
</comment>
<protein>
    <recommendedName>
        <fullName evidence="1">U3 small nucleolar RNA-associated protein 10</fullName>
    </recommendedName>
</protein>
<dbReference type="HOGENOM" id="CLU_335612_0_0_1"/>
<dbReference type="EMBL" id="KK207942">
    <property type="protein sequence ID" value="EZF47549.1"/>
    <property type="molecule type" value="Genomic_DNA"/>
</dbReference>
<dbReference type="GO" id="GO:0032040">
    <property type="term" value="C:small-subunit processome"/>
    <property type="evidence" value="ECO:0007669"/>
    <property type="project" value="TreeGrafter"/>
</dbReference>
<dbReference type="GO" id="GO:0030686">
    <property type="term" value="C:90S preribosome"/>
    <property type="evidence" value="ECO:0007669"/>
    <property type="project" value="TreeGrafter"/>
</dbReference>
<keyword evidence="1" id="KW-0539">Nucleus</keyword>
<proteinExistence type="inferred from homology"/>
<dbReference type="PANTHER" id="PTHR13457">
    <property type="entry name" value="BAP28"/>
    <property type="match status" value="1"/>
</dbReference>
<evidence type="ECO:0000256" key="1">
    <source>
        <dbReference type="RuleBase" id="RU367065"/>
    </source>
</evidence>